<evidence type="ECO:0000256" key="11">
    <source>
        <dbReference type="SAM" id="Coils"/>
    </source>
</evidence>
<feature type="region of interest" description="Disordered" evidence="12">
    <location>
        <begin position="841"/>
        <end position="861"/>
    </location>
</feature>
<evidence type="ECO:0000256" key="2">
    <source>
        <dbReference type="ARBA" id="ARBA00006789"/>
    </source>
</evidence>
<dbReference type="InterPro" id="IPR017970">
    <property type="entry name" value="Homeobox_CS"/>
</dbReference>
<feature type="compositionally biased region" description="Basic residues" evidence="12">
    <location>
        <begin position="164"/>
        <end position="175"/>
    </location>
</feature>
<feature type="DNA-binding region" description="Homeobox" evidence="9">
    <location>
        <begin position="167"/>
        <end position="226"/>
    </location>
</feature>
<dbReference type="SUPFAM" id="SSF55961">
    <property type="entry name" value="Bet v1-like"/>
    <property type="match status" value="2"/>
</dbReference>
<dbReference type="PANTHER" id="PTHR45654">
    <property type="entry name" value="HOMEOBOX-LEUCINE ZIPPER PROTEIN MERISTEM L1"/>
    <property type="match status" value="1"/>
</dbReference>
<dbReference type="SMART" id="SM00234">
    <property type="entry name" value="START"/>
    <property type="match status" value="1"/>
</dbReference>
<feature type="compositionally biased region" description="Basic and acidic residues" evidence="12">
    <location>
        <begin position="131"/>
        <end position="144"/>
    </location>
</feature>
<feature type="compositionally biased region" description="Gly residues" evidence="12">
    <location>
        <begin position="119"/>
        <end position="130"/>
    </location>
</feature>
<evidence type="ECO:0000256" key="12">
    <source>
        <dbReference type="SAM" id="MobiDB-lite"/>
    </source>
</evidence>
<protein>
    <submittedName>
        <fullName evidence="15">Uncharacterized protein</fullName>
    </submittedName>
</protein>
<name>A0A0E0M3M5_ORYPU</name>
<evidence type="ECO:0000256" key="9">
    <source>
        <dbReference type="PROSITE-ProRule" id="PRU00108"/>
    </source>
</evidence>
<dbReference type="Proteomes" id="UP000026962">
    <property type="component" value="Chromosome 9"/>
</dbReference>
<evidence type="ECO:0000256" key="3">
    <source>
        <dbReference type="ARBA" id="ARBA00023015"/>
    </source>
</evidence>
<dbReference type="PROSITE" id="PS00027">
    <property type="entry name" value="HOMEOBOX_1"/>
    <property type="match status" value="1"/>
</dbReference>
<dbReference type="InterPro" id="IPR009057">
    <property type="entry name" value="Homeodomain-like_sf"/>
</dbReference>
<dbReference type="CDD" id="cd08875">
    <property type="entry name" value="START_ArGLABRA2_like"/>
    <property type="match status" value="1"/>
</dbReference>
<evidence type="ECO:0000256" key="1">
    <source>
        <dbReference type="ARBA" id="ARBA00004123"/>
    </source>
</evidence>
<dbReference type="PANTHER" id="PTHR45654:SF111">
    <property type="entry name" value="HOMEOBOX-LEUCINE ZIPPER PROTEIN ROC6"/>
    <property type="match status" value="1"/>
</dbReference>
<dbReference type="Gramene" id="OPUNC09G15430.1">
    <property type="protein sequence ID" value="OPUNC09G15430.1"/>
    <property type="gene ID" value="OPUNC09G15430"/>
</dbReference>
<feature type="domain" description="START" evidence="14">
    <location>
        <begin position="383"/>
        <end position="625"/>
    </location>
</feature>
<dbReference type="FunFam" id="1.10.10.60:FF:000229">
    <property type="entry name" value="Homeobox-leucine zipper protein HDG1"/>
    <property type="match status" value="1"/>
</dbReference>
<feature type="coiled-coil region" evidence="11">
    <location>
        <begin position="219"/>
        <end position="254"/>
    </location>
</feature>
<dbReference type="OMA" id="PDGHNNG"/>
<dbReference type="Gene3D" id="3.30.530.20">
    <property type="match status" value="1"/>
</dbReference>
<sequence length="915" mass="96601">MPCIAALLMRPSSRFNACQILSPRLIKNIKLLGSEGIRRSCGLVMSFGGMFDGTGSGVFSYDAGGGGGGGGGLHNSRLLPTPPVPKPGGGFAAPGLSLGLQTMDGGQLGDVNRSLAMMGNGGSGSGGDGDSLGRGREDENDSRSGSDNLDGASGDELDPDNSNPRKKKKRYHRHTPQQIQELEAVFKECPHPDEKQRMELSRRLNLESRQVKFWFQNRRTQMKTQIERHENALLRQENDKLRAENLTIREAMRNPMCASCGGAAVLGEVSLEEQHLRIENARLKDELDRVCALAGKFLGRPISSISSPGPPSLQACSGLELGVGNNGGFGLGALGASALQSIPDLMGGSSSLTGGPVGSAAMRLPAGIGGLDGAMHAAAADGVAIDRAVLLELALAAMDELVKVAQMDEPLWLPSLDGGFETLNYDEYHRAFARVLGQSPAGYVSEATRESGIAIISSVDLVDSLMDAPRWSEMFPCVVARASTTDIISSGMGGTRSGSIQLMHAELQVLSPLVPIREVVFLRFCKQHAEGLWAVVDVSVDAILRPDQNGSGGSLSSYMGCRLLPTGCIVQDMNNGYSKVTWVVHAEYDETAAHQLYRPLLRSGQALGARRWLASLQRQCQYLAILCSNTLPARDHAAITPVGRRSMLKLAQRMTDNFCAGVCASAAQKWRRLDEWRGEGGSGGGGGGVGDGEDKVRMMARHSVGAPGEPPGVVLSATTSVRLPGTLPQRVFDYLRDEQRRGDWDILANGEAMQEMDHIAKGQHHGNAVSLLRPNATSGNQNNMLILQETCTDSSGSLVVYAPVDVQSMHVVMNGGDSAYVSLLPSGFAILPDGYNNGASPSPAEVGSGASPNSAAGGGGGSNNTGSLVTVAFQILVNNLPTAKLTVESVDTVSNLLSCTIQKIKSALQASIISP</sequence>
<dbReference type="PROSITE" id="PS50848">
    <property type="entry name" value="START"/>
    <property type="match status" value="1"/>
</dbReference>
<proteinExistence type="inferred from homology"/>
<dbReference type="EnsemblPlants" id="OPUNC09G15430.1">
    <property type="protein sequence ID" value="OPUNC09G15430.1"/>
    <property type="gene ID" value="OPUNC09G15430"/>
</dbReference>
<dbReference type="GO" id="GO:0000981">
    <property type="term" value="F:DNA-binding transcription factor activity, RNA polymerase II-specific"/>
    <property type="evidence" value="ECO:0007669"/>
    <property type="project" value="InterPro"/>
</dbReference>
<evidence type="ECO:0000259" key="14">
    <source>
        <dbReference type="PROSITE" id="PS50848"/>
    </source>
</evidence>
<keyword evidence="7" id="KW-0804">Transcription</keyword>
<dbReference type="InterPro" id="IPR042160">
    <property type="entry name" value="HD-Zip_IV"/>
</dbReference>
<comment type="similarity">
    <text evidence="2">Belongs to the HD-ZIP homeobox family. Class IV subfamily.</text>
</comment>
<dbReference type="AlphaFoldDB" id="A0A0E0M3M5"/>
<dbReference type="STRING" id="4537.A0A0E0M3M5"/>
<dbReference type="HOGENOM" id="CLU_015002_2_1_1"/>
<dbReference type="eggNOG" id="ENOG502QUAY">
    <property type="taxonomic scope" value="Eukaryota"/>
</dbReference>
<keyword evidence="5 9" id="KW-0238">DNA-binding</keyword>
<feature type="region of interest" description="Disordered" evidence="12">
    <location>
        <begin position="72"/>
        <end position="175"/>
    </location>
</feature>
<accession>A0A0E0M3M5</accession>
<evidence type="ECO:0000256" key="7">
    <source>
        <dbReference type="ARBA" id="ARBA00023163"/>
    </source>
</evidence>
<keyword evidence="4 11" id="KW-0175">Coiled coil</keyword>
<keyword evidence="3" id="KW-0805">Transcription regulation</keyword>
<evidence type="ECO:0000256" key="5">
    <source>
        <dbReference type="ARBA" id="ARBA00023125"/>
    </source>
</evidence>
<dbReference type="GO" id="GO:0005634">
    <property type="term" value="C:nucleus"/>
    <property type="evidence" value="ECO:0007669"/>
    <property type="project" value="UniProtKB-SubCell"/>
</dbReference>
<keyword evidence="16" id="KW-1185">Reference proteome</keyword>
<evidence type="ECO:0000313" key="16">
    <source>
        <dbReference type="Proteomes" id="UP000026962"/>
    </source>
</evidence>
<dbReference type="GO" id="GO:0008289">
    <property type="term" value="F:lipid binding"/>
    <property type="evidence" value="ECO:0007669"/>
    <property type="project" value="InterPro"/>
</dbReference>
<dbReference type="Pfam" id="PF25797">
    <property type="entry name" value="PDF2_C"/>
    <property type="match status" value="1"/>
</dbReference>
<dbReference type="Pfam" id="PF00046">
    <property type="entry name" value="Homeodomain"/>
    <property type="match status" value="1"/>
</dbReference>
<dbReference type="InterPro" id="IPR002913">
    <property type="entry name" value="START_lipid-bd_dom"/>
</dbReference>
<organism evidence="15">
    <name type="scientific">Oryza punctata</name>
    <name type="common">Red rice</name>
    <dbReference type="NCBI Taxonomy" id="4537"/>
    <lineage>
        <taxon>Eukaryota</taxon>
        <taxon>Viridiplantae</taxon>
        <taxon>Streptophyta</taxon>
        <taxon>Embryophyta</taxon>
        <taxon>Tracheophyta</taxon>
        <taxon>Spermatophyta</taxon>
        <taxon>Magnoliopsida</taxon>
        <taxon>Liliopsida</taxon>
        <taxon>Poales</taxon>
        <taxon>Poaceae</taxon>
        <taxon>BOP clade</taxon>
        <taxon>Oryzoideae</taxon>
        <taxon>Oryzeae</taxon>
        <taxon>Oryzinae</taxon>
        <taxon>Oryza</taxon>
    </lineage>
</organism>
<reference evidence="15" key="1">
    <citation type="submission" date="2015-04" db="UniProtKB">
        <authorList>
            <consortium name="EnsemblPlants"/>
        </authorList>
    </citation>
    <scope>IDENTIFICATION</scope>
</reference>
<keyword evidence="6 9" id="KW-0371">Homeobox</keyword>
<dbReference type="CDD" id="cd00086">
    <property type="entry name" value="homeodomain"/>
    <property type="match status" value="1"/>
</dbReference>
<reference evidence="15" key="2">
    <citation type="submission" date="2018-05" db="EMBL/GenBank/DDBJ databases">
        <title>OpunRS2 (Oryza punctata Reference Sequence Version 2).</title>
        <authorList>
            <person name="Zhang J."/>
            <person name="Kudrna D."/>
            <person name="Lee S."/>
            <person name="Talag J."/>
            <person name="Welchert J."/>
            <person name="Wing R.A."/>
        </authorList>
    </citation>
    <scope>NUCLEOTIDE SEQUENCE [LARGE SCALE GENOMIC DNA]</scope>
</reference>
<feature type="domain" description="Homeobox" evidence="13">
    <location>
        <begin position="165"/>
        <end position="225"/>
    </location>
</feature>
<dbReference type="PROSITE" id="PS50071">
    <property type="entry name" value="HOMEOBOX_2"/>
    <property type="match status" value="1"/>
</dbReference>
<evidence type="ECO:0000256" key="8">
    <source>
        <dbReference type="ARBA" id="ARBA00023242"/>
    </source>
</evidence>
<dbReference type="InterPro" id="IPR057993">
    <property type="entry name" value="HD-Zip_IV_C"/>
</dbReference>
<dbReference type="SMART" id="SM00389">
    <property type="entry name" value="HOX"/>
    <property type="match status" value="1"/>
</dbReference>
<evidence type="ECO:0000256" key="4">
    <source>
        <dbReference type="ARBA" id="ARBA00023054"/>
    </source>
</evidence>
<evidence type="ECO:0000259" key="13">
    <source>
        <dbReference type="PROSITE" id="PS50071"/>
    </source>
</evidence>
<dbReference type="Gene3D" id="1.10.10.60">
    <property type="entry name" value="Homeodomain-like"/>
    <property type="match status" value="1"/>
</dbReference>
<dbReference type="InterPro" id="IPR023393">
    <property type="entry name" value="START-like_dom_sf"/>
</dbReference>
<dbReference type="SUPFAM" id="SSF46689">
    <property type="entry name" value="Homeodomain-like"/>
    <property type="match status" value="1"/>
</dbReference>
<dbReference type="Pfam" id="PF01852">
    <property type="entry name" value="START"/>
    <property type="match status" value="1"/>
</dbReference>
<evidence type="ECO:0000256" key="10">
    <source>
        <dbReference type="RuleBase" id="RU000682"/>
    </source>
</evidence>
<keyword evidence="8 9" id="KW-0539">Nucleus</keyword>
<evidence type="ECO:0000256" key="6">
    <source>
        <dbReference type="ARBA" id="ARBA00023155"/>
    </source>
</evidence>
<dbReference type="InterPro" id="IPR001356">
    <property type="entry name" value="HD"/>
</dbReference>
<dbReference type="GO" id="GO:0003677">
    <property type="term" value="F:DNA binding"/>
    <property type="evidence" value="ECO:0007669"/>
    <property type="project" value="UniProtKB-UniRule"/>
</dbReference>
<comment type="subcellular location">
    <subcellularLocation>
        <location evidence="1 9 10">Nucleus</location>
    </subcellularLocation>
</comment>
<evidence type="ECO:0000313" key="15">
    <source>
        <dbReference type="EnsemblPlants" id="OPUNC09G15430.1"/>
    </source>
</evidence>